<keyword evidence="6 8" id="KW-0067">ATP-binding</keyword>
<dbReference type="CDD" id="cd01992">
    <property type="entry name" value="TilS_N"/>
    <property type="match status" value="1"/>
</dbReference>
<dbReference type="InterPro" id="IPR014729">
    <property type="entry name" value="Rossmann-like_a/b/a_fold"/>
</dbReference>
<feature type="binding site" evidence="8">
    <location>
        <begin position="36"/>
        <end position="41"/>
    </location>
    <ligand>
        <name>ATP</name>
        <dbReference type="ChEBI" id="CHEBI:30616"/>
    </ligand>
</feature>
<keyword evidence="2 8" id="KW-0963">Cytoplasm</keyword>
<evidence type="ECO:0000256" key="2">
    <source>
        <dbReference type="ARBA" id="ARBA00022490"/>
    </source>
</evidence>
<dbReference type="GO" id="GO:0005524">
    <property type="term" value="F:ATP binding"/>
    <property type="evidence" value="ECO:0007669"/>
    <property type="project" value="UniProtKB-UniRule"/>
</dbReference>
<comment type="domain">
    <text evidence="8">The N-terminal region contains the highly conserved SGGXDS motif, predicted to be a P-loop motif involved in ATP binding.</text>
</comment>
<dbReference type="EMBL" id="CP001251">
    <property type="protein sequence ID" value="ACK42150.1"/>
    <property type="molecule type" value="Genomic_DNA"/>
</dbReference>
<dbReference type="AlphaFoldDB" id="B8E067"/>
<comment type="similarity">
    <text evidence="8">Belongs to the tRNA(Ile)-lysidine synthase family.</text>
</comment>
<evidence type="ECO:0000256" key="8">
    <source>
        <dbReference type="HAMAP-Rule" id="MF_01161"/>
    </source>
</evidence>
<evidence type="ECO:0000259" key="9">
    <source>
        <dbReference type="SMART" id="SM00977"/>
    </source>
</evidence>
<sequence length="455" mass="53285">MIKDINSLDYIEKKVLNFTRSESLISLGDSIILSVSGGSDSIALSEILYNLSPILGLKLHIVYIDHHVRKNTYKEKELIKDYATSRNIPYSFLDIYPKDFTEKTLRDERYKALIKFSEELNFNKIALGHTLDDQIETIIMNFFKGYGMEGLCGIPVKRDKFIRPIIILSKSEVIEYCERKSLKYIDDFTNLLPITLRNRIRHQIVPFLKETIQQFPQSVISQSKILYIENDFLKNISLEYFNKLKGSNTMIEIEREDWNTMHDAIKIRVLKEVFKDFNEELSNEGIFYILKEVSEIKEGKTINIGNVEIYIYNKKIYVYKKERNEFLLILPIPGKINLPTGEVIEAKLLENKKTEFNFNNLWQAYFDYDKIKAKELIVRNWKEGDKIKPFGLGGKSKKVQDVFVDKKIPRWKRTVVPLVLYKDEILWIPGIIRSDIAKITNDTKTILHLSLKKEG</sequence>
<dbReference type="HAMAP" id="MF_01161">
    <property type="entry name" value="tRNA_Ile_lys_synt"/>
    <property type="match status" value="1"/>
</dbReference>
<dbReference type="SUPFAM" id="SSF52402">
    <property type="entry name" value="Adenine nucleotide alpha hydrolases-like"/>
    <property type="match status" value="1"/>
</dbReference>
<dbReference type="InParanoid" id="B8E067"/>
<comment type="subcellular location">
    <subcellularLocation>
        <location evidence="1 8">Cytoplasm</location>
    </subcellularLocation>
</comment>
<evidence type="ECO:0000256" key="5">
    <source>
        <dbReference type="ARBA" id="ARBA00022741"/>
    </source>
</evidence>
<dbReference type="KEGG" id="dtu:Dtur_0869"/>
<dbReference type="eggNOG" id="COG0037">
    <property type="taxonomic scope" value="Bacteria"/>
</dbReference>
<proteinExistence type="inferred from homology"/>
<dbReference type="HOGENOM" id="CLU_018869_0_1_0"/>
<dbReference type="Gene3D" id="3.40.50.620">
    <property type="entry name" value="HUPs"/>
    <property type="match status" value="1"/>
</dbReference>
<dbReference type="FunCoup" id="B8E067">
    <property type="interactions" value="125"/>
</dbReference>
<keyword evidence="5 8" id="KW-0547">Nucleotide-binding</keyword>
<dbReference type="Proteomes" id="UP000007719">
    <property type="component" value="Chromosome"/>
</dbReference>
<dbReference type="Pfam" id="PF01171">
    <property type="entry name" value="ATP_bind_3"/>
    <property type="match status" value="1"/>
</dbReference>
<dbReference type="InterPro" id="IPR012094">
    <property type="entry name" value="tRNA_Ile_lys_synt"/>
</dbReference>
<evidence type="ECO:0000256" key="7">
    <source>
        <dbReference type="ARBA" id="ARBA00048539"/>
    </source>
</evidence>
<dbReference type="GO" id="GO:0005737">
    <property type="term" value="C:cytoplasm"/>
    <property type="evidence" value="ECO:0007669"/>
    <property type="project" value="UniProtKB-SubCell"/>
</dbReference>
<evidence type="ECO:0000256" key="3">
    <source>
        <dbReference type="ARBA" id="ARBA00022598"/>
    </source>
</evidence>
<dbReference type="GO" id="GO:0032267">
    <property type="term" value="F:tRNA(Ile)-lysidine synthase activity"/>
    <property type="evidence" value="ECO:0007669"/>
    <property type="project" value="UniProtKB-EC"/>
</dbReference>
<dbReference type="STRING" id="515635.Dtur_0869"/>
<dbReference type="SMART" id="SM00977">
    <property type="entry name" value="TilS_C"/>
    <property type="match status" value="1"/>
</dbReference>
<reference evidence="11" key="1">
    <citation type="journal article" date="2016" name="Front. Microbiol.">
        <title>The complete genome sequence of hyperthermophile Dictyoglomus turgidum DSM 6724 reveals a specialized carbohydrate fermentor.</title>
        <authorList>
            <person name="Brumm P.J."/>
            <person name="Gowda K."/>
            <person name="Robb F.T."/>
            <person name="Mead D.A."/>
        </authorList>
    </citation>
    <scope>NUCLEOTIDE SEQUENCE [LARGE SCALE GENOMIC DNA]</scope>
    <source>
        <strain evidence="11">DSM 6724 / Z-1310</strain>
    </source>
</reference>
<feature type="domain" description="Lysidine-tRNA(Ile) synthetase C-terminal" evidence="9">
    <location>
        <begin position="376"/>
        <end position="449"/>
    </location>
</feature>
<dbReference type="OrthoDB" id="9807403at2"/>
<name>B8E067_DICTD</name>
<dbReference type="PANTHER" id="PTHR43033">
    <property type="entry name" value="TRNA(ILE)-LYSIDINE SYNTHASE-RELATED"/>
    <property type="match status" value="1"/>
</dbReference>
<dbReference type="PANTHER" id="PTHR43033:SF1">
    <property type="entry name" value="TRNA(ILE)-LYSIDINE SYNTHASE-RELATED"/>
    <property type="match status" value="1"/>
</dbReference>
<evidence type="ECO:0000313" key="11">
    <source>
        <dbReference type="Proteomes" id="UP000007719"/>
    </source>
</evidence>
<dbReference type="EC" id="6.3.4.19" evidence="8"/>
<comment type="function">
    <text evidence="8">Ligates lysine onto the cytidine present at position 34 of the AUA codon-specific tRNA(Ile) that contains the anticodon CAU, in an ATP-dependent manner. Cytidine is converted to lysidine, thus changing the amino acid specificity of the tRNA from methionine to isoleucine.</text>
</comment>
<dbReference type="InterPro" id="IPR012795">
    <property type="entry name" value="tRNA_Ile_lys_synt_N"/>
</dbReference>
<comment type="catalytic activity">
    <reaction evidence="7 8">
        <text>cytidine(34) in tRNA(Ile2) + L-lysine + ATP = lysidine(34) in tRNA(Ile2) + AMP + diphosphate + H(+)</text>
        <dbReference type="Rhea" id="RHEA:43744"/>
        <dbReference type="Rhea" id="RHEA-COMP:10625"/>
        <dbReference type="Rhea" id="RHEA-COMP:10670"/>
        <dbReference type="ChEBI" id="CHEBI:15378"/>
        <dbReference type="ChEBI" id="CHEBI:30616"/>
        <dbReference type="ChEBI" id="CHEBI:32551"/>
        <dbReference type="ChEBI" id="CHEBI:33019"/>
        <dbReference type="ChEBI" id="CHEBI:82748"/>
        <dbReference type="ChEBI" id="CHEBI:83665"/>
        <dbReference type="ChEBI" id="CHEBI:456215"/>
        <dbReference type="EC" id="6.3.4.19"/>
    </reaction>
</comment>
<dbReference type="GO" id="GO:0006400">
    <property type="term" value="P:tRNA modification"/>
    <property type="evidence" value="ECO:0007669"/>
    <property type="project" value="UniProtKB-UniRule"/>
</dbReference>
<dbReference type="SUPFAM" id="SSF56037">
    <property type="entry name" value="PheT/TilS domain"/>
    <property type="match status" value="1"/>
</dbReference>
<accession>B8E067</accession>
<keyword evidence="11" id="KW-1185">Reference proteome</keyword>
<dbReference type="InterPro" id="IPR012796">
    <property type="entry name" value="Lysidine-tRNA-synth_C"/>
</dbReference>
<evidence type="ECO:0000256" key="4">
    <source>
        <dbReference type="ARBA" id="ARBA00022694"/>
    </source>
</evidence>
<dbReference type="NCBIfam" id="TIGR02432">
    <property type="entry name" value="lysidine_TilS_N"/>
    <property type="match status" value="1"/>
</dbReference>
<evidence type="ECO:0000313" key="10">
    <source>
        <dbReference type="EMBL" id="ACK42150.1"/>
    </source>
</evidence>
<dbReference type="EnsemblBacteria" id="ACK42150">
    <property type="protein sequence ID" value="ACK42150"/>
    <property type="gene ID" value="Dtur_0869"/>
</dbReference>
<organism evidence="10 11">
    <name type="scientific">Dictyoglomus turgidum (strain DSM 6724 / Z-1310)</name>
    <dbReference type="NCBI Taxonomy" id="515635"/>
    <lineage>
        <taxon>Bacteria</taxon>
        <taxon>Pseudomonadati</taxon>
        <taxon>Dictyoglomota</taxon>
        <taxon>Dictyoglomia</taxon>
        <taxon>Dictyoglomales</taxon>
        <taxon>Dictyoglomaceae</taxon>
        <taxon>Dictyoglomus</taxon>
    </lineage>
</organism>
<keyword evidence="3 8" id="KW-0436">Ligase</keyword>
<evidence type="ECO:0000256" key="6">
    <source>
        <dbReference type="ARBA" id="ARBA00022840"/>
    </source>
</evidence>
<gene>
    <name evidence="8" type="primary">tilS</name>
    <name evidence="10" type="ordered locus">Dtur_0869</name>
</gene>
<dbReference type="NCBIfam" id="TIGR02433">
    <property type="entry name" value="lysidine_TilS_C"/>
    <property type="match status" value="1"/>
</dbReference>
<keyword evidence="4 8" id="KW-0819">tRNA processing</keyword>
<dbReference type="PATRIC" id="fig|515635.4.peg.907"/>
<dbReference type="SUPFAM" id="SSF82829">
    <property type="entry name" value="MesJ substrate recognition domain-like"/>
    <property type="match status" value="1"/>
</dbReference>
<dbReference type="InterPro" id="IPR011063">
    <property type="entry name" value="TilS/TtcA_N"/>
</dbReference>
<dbReference type="Pfam" id="PF11734">
    <property type="entry name" value="TilS_C"/>
    <property type="match status" value="1"/>
</dbReference>
<protein>
    <recommendedName>
        <fullName evidence="8">tRNA(Ile)-lysidine synthase</fullName>
        <ecNumber evidence="8">6.3.4.19</ecNumber>
    </recommendedName>
    <alternativeName>
        <fullName evidence="8">tRNA(Ile)-2-lysyl-cytidine synthase</fullName>
    </alternativeName>
    <alternativeName>
        <fullName evidence="8">tRNA(Ile)-lysidine synthetase</fullName>
    </alternativeName>
</protein>
<evidence type="ECO:0000256" key="1">
    <source>
        <dbReference type="ARBA" id="ARBA00004496"/>
    </source>
</evidence>